<dbReference type="SUPFAM" id="SSF56784">
    <property type="entry name" value="HAD-like"/>
    <property type="match status" value="1"/>
</dbReference>
<keyword evidence="12 16" id="KW-1133">Transmembrane helix</keyword>
<dbReference type="Proteomes" id="UP000244911">
    <property type="component" value="Unassembled WGS sequence"/>
</dbReference>
<keyword evidence="13" id="KW-0186">Copper</keyword>
<evidence type="ECO:0000256" key="2">
    <source>
        <dbReference type="ARBA" id="ARBA00006024"/>
    </source>
</evidence>
<feature type="transmembrane region" description="Helical" evidence="16">
    <location>
        <begin position="416"/>
        <end position="438"/>
    </location>
</feature>
<keyword evidence="5 16" id="KW-0479">Metal-binding</keyword>
<feature type="domain" description="HMA" evidence="18">
    <location>
        <begin position="72"/>
        <end position="138"/>
    </location>
</feature>
<sequence length="820" mass="85013">MAALKTLTLELENLSCASCVGRAERALDSVEGVDAAPVNLATETARVSFAAPATTENLATALDRAGYPARRDTVVLDVQSMSCAACVGRVERMLKATPGVLDARVNLASERAFVTFLTGSVTPEALSAKTTKAGFPTTPRADSSSAGPRDKADEARALKHKALLAAALTLPVFVIEMGGHLFPPFHHWVMRNIGQANSHWLQLILTTIVLFGPGRLFFAKGIPALLRGAPEMNALVALGASAAYLYSLVSVLTPGILPPGTVNVYFEAAAVIVTLILVGRWMEARAKGRTGEAIRALVELAPDEATVEVEGRQITRPVAQVITGEVIVIRPGERVPLDAEIIEGESLVDESMITGEPVPVAKSSGSPITGGTVNGTGALKARVTAVGPDTMLSQIVRMVEDAQGARLPIQALVDRITAVFVPVVMAVAVLTVAVWLLIGPDPALGLALVAGVSVLIIACPCAMGLATPTSIMVGTGRAAQLGVLFRRGDALQALQSVDVVAFDKTGTLTEGRPALTAYEVADGQDADTLLALIAGAEAQSEHPLAQAILSGATDRGLTPAKVSAVQTETGFGLSADAEGKRMLIGSQQYMAREGVPLTDLVDRADPMRADGQTVFFAAYDGQLAALIGVADPVKPDTSNALNALRAMGKELVMVTGDDTATAAAIADRLEIDRVVAGVVPGEKLQTIADMQAEGRKVAFVGDGINDAPALAQADVGIAIGTGTDVAIEAADVVLSSGALSGVVNALQVSRRTMTNIRQNLFWAFGYNVALVPVAAGVLYPIWGVLLSPMLGAGAMAASSVLVLTNALRLRFIKPALKEAT</sequence>
<dbReference type="Pfam" id="PF00122">
    <property type="entry name" value="E1-E2_ATPase"/>
    <property type="match status" value="1"/>
</dbReference>
<dbReference type="FunFam" id="2.70.150.10:FF:000002">
    <property type="entry name" value="Copper-transporting ATPase 1, putative"/>
    <property type="match status" value="1"/>
</dbReference>
<organism evidence="19 20">
    <name type="scientific">Aliiroseovarius pelagivivens</name>
    <dbReference type="NCBI Taxonomy" id="1639690"/>
    <lineage>
        <taxon>Bacteria</taxon>
        <taxon>Pseudomonadati</taxon>
        <taxon>Pseudomonadota</taxon>
        <taxon>Alphaproteobacteria</taxon>
        <taxon>Rhodobacterales</taxon>
        <taxon>Paracoccaceae</taxon>
        <taxon>Aliiroseovarius</taxon>
    </lineage>
</organism>
<dbReference type="SUPFAM" id="SSF55008">
    <property type="entry name" value="HMA, heavy metal-associated domain"/>
    <property type="match status" value="2"/>
</dbReference>
<evidence type="ECO:0000256" key="13">
    <source>
        <dbReference type="ARBA" id="ARBA00023008"/>
    </source>
</evidence>
<evidence type="ECO:0000256" key="17">
    <source>
        <dbReference type="SAM" id="MobiDB-lite"/>
    </source>
</evidence>
<name>A0A2R8AGZ9_9RHOB</name>
<dbReference type="Pfam" id="PF00403">
    <property type="entry name" value="HMA"/>
    <property type="match status" value="2"/>
</dbReference>
<dbReference type="PROSITE" id="PS01047">
    <property type="entry name" value="HMA_1"/>
    <property type="match status" value="1"/>
</dbReference>
<dbReference type="Gene3D" id="3.40.50.1000">
    <property type="entry name" value="HAD superfamily/HAD-like"/>
    <property type="match status" value="1"/>
</dbReference>
<keyword evidence="19" id="KW-0378">Hydrolase</keyword>
<dbReference type="InterPro" id="IPR036412">
    <property type="entry name" value="HAD-like_sf"/>
</dbReference>
<dbReference type="SUPFAM" id="SSF81665">
    <property type="entry name" value="Calcium ATPase, transmembrane domain M"/>
    <property type="match status" value="1"/>
</dbReference>
<evidence type="ECO:0000256" key="9">
    <source>
        <dbReference type="ARBA" id="ARBA00022840"/>
    </source>
</evidence>
<keyword evidence="15 16" id="KW-0472">Membrane</keyword>
<keyword evidence="20" id="KW-1185">Reference proteome</keyword>
<feature type="transmembrane region" description="Helical" evidence="16">
    <location>
        <begin position="202"/>
        <end position="222"/>
    </location>
</feature>
<evidence type="ECO:0000256" key="14">
    <source>
        <dbReference type="ARBA" id="ARBA00023065"/>
    </source>
</evidence>
<dbReference type="GO" id="GO:0005507">
    <property type="term" value="F:copper ion binding"/>
    <property type="evidence" value="ECO:0007669"/>
    <property type="project" value="InterPro"/>
</dbReference>
<dbReference type="PRINTS" id="PR00119">
    <property type="entry name" value="CATATPASE"/>
</dbReference>
<dbReference type="GO" id="GO:0012505">
    <property type="term" value="C:endomembrane system"/>
    <property type="evidence" value="ECO:0007669"/>
    <property type="project" value="UniProtKB-SubCell"/>
</dbReference>
<evidence type="ECO:0000256" key="4">
    <source>
        <dbReference type="ARBA" id="ARBA00022692"/>
    </source>
</evidence>
<evidence type="ECO:0000256" key="6">
    <source>
        <dbReference type="ARBA" id="ARBA00022737"/>
    </source>
</evidence>
<dbReference type="SFLD" id="SFLDG00002">
    <property type="entry name" value="C1.7:_P-type_atpase_like"/>
    <property type="match status" value="1"/>
</dbReference>
<dbReference type="NCBIfam" id="TIGR01525">
    <property type="entry name" value="ATPase-IB_hvy"/>
    <property type="match status" value="1"/>
</dbReference>
<evidence type="ECO:0000256" key="11">
    <source>
        <dbReference type="ARBA" id="ARBA00022967"/>
    </source>
</evidence>
<dbReference type="GO" id="GO:0005886">
    <property type="term" value="C:plasma membrane"/>
    <property type="evidence" value="ECO:0007669"/>
    <property type="project" value="UniProtKB-SubCell"/>
</dbReference>
<evidence type="ECO:0000256" key="16">
    <source>
        <dbReference type="RuleBase" id="RU362081"/>
    </source>
</evidence>
<feature type="region of interest" description="Disordered" evidence="17">
    <location>
        <begin position="129"/>
        <end position="152"/>
    </location>
</feature>
<dbReference type="Gene3D" id="3.40.1110.10">
    <property type="entry name" value="Calcium-transporting ATPase, cytoplasmic domain N"/>
    <property type="match status" value="1"/>
</dbReference>
<dbReference type="Gene3D" id="3.30.70.100">
    <property type="match status" value="2"/>
</dbReference>
<dbReference type="SFLD" id="SFLDS00003">
    <property type="entry name" value="Haloacid_Dehalogenase"/>
    <property type="match status" value="1"/>
</dbReference>
<comment type="similarity">
    <text evidence="2 16">Belongs to the cation transport ATPase (P-type) (TC 3.A.3) family. Type IB subfamily.</text>
</comment>
<evidence type="ECO:0000256" key="15">
    <source>
        <dbReference type="ARBA" id="ARBA00023136"/>
    </source>
</evidence>
<dbReference type="PANTHER" id="PTHR43520">
    <property type="entry name" value="ATP7, ISOFORM B"/>
    <property type="match status" value="1"/>
</dbReference>
<reference evidence="19 20" key="1">
    <citation type="submission" date="2018-03" db="EMBL/GenBank/DDBJ databases">
        <authorList>
            <person name="Keele B.F."/>
        </authorList>
    </citation>
    <scope>NUCLEOTIDE SEQUENCE [LARGE SCALE GENOMIC DNA]</scope>
    <source>
        <strain evidence="19 20">CECT 8811</strain>
    </source>
</reference>
<dbReference type="GO" id="GO:0055070">
    <property type="term" value="P:copper ion homeostasis"/>
    <property type="evidence" value="ECO:0007669"/>
    <property type="project" value="TreeGrafter"/>
</dbReference>
<keyword evidence="7 16" id="KW-0547">Nucleotide-binding</keyword>
<feature type="transmembrane region" description="Helical" evidence="16">
    <location>
        <begin position="760"/>
        <end position="782"/>
    </location>
</feature>
<dbReference type="InterPro" id="IPR006122">
    <property type="entry name" value="HMA_Cu_ion-bd"/>
</dbReference>
<feature type="domain" description="HMA" evidence="18">
    <location>
        <begin position="5"/>
        <end position="70"/>
    </location>
</feature>
<feature type="transmembrane region" description="Helical" evidence="16">
    <location>
        <begin position="788"/>
        <end position="807"/>
    </location>
</feature>
<keyword evidence="3" id="KW-0813">Transport</keyword>
<dbReference type="GO" id="GO:0005524">
    <property type="term" value="F:ATP binding"/>
    <property type="evidence" value="ECO:0007669"/>
    <property type="project" value="UniProtKB-UniRule"/>
</dbReference>
<dbReference type="GO" id="GO:0043682">
    <property type="term" value="F:P-type divalent copper transporter activity"/>
    <property type="evidence" value="ECO:0007669"/>
    <property type="project" value="TreeGrafter"/>
</dbReference>
<feature type="transmembrane region" description="Helical" evidence="16">
    <location>
        <begin position="444"/>
        <end position="467"/>
    </location>
</feature>
<feature type="transmembrane region" description="Helical" evidence="16">
    <location>
        <begin position="263"/>
        <end position="282"/>
    </location>
</feature>
<evidence type="ECO:0000256" key="1">
    <source>
        <dbReference type="ARBA" id="ARBA00004127"/>
    </source>
</evidence>
<evidence type="ECO:0000313" key="20">
    <source>
        <dbReference type="Proteomes" id="UP000244911"/>
    </source>
</evidence>
<dbReference type="InterPro" id="IPR027256">
    <property type="entry name" value="P-typ_ATPase_IB"/>
</dbReference>
<dbReference type="PRINTS" id="PR00943">
    <property type="entry name" value="CUATPASE"/>
</dbReference>
<evidence type="ECO:0000256" key="12">
    <source>
        <dbReference type="ARBA" id="ARBA00022989"/>
    </source>
</evidence>
<keyword evidence="11" id="KW-1278">Translocase</keyword>
<feature type="transmembrane region" description="Helical" evidence="16">
    <location>
        <begin position="234"/>
        <end position="257"/>
    </location>
</feature>
<dbReference type="InterPro" id="IPR023299">
    <property type="entry name" value="ATPase_P-typ_cyto_dom_N"/>
</dbReference>
<gene>
    <name evidence="19" type="primary">actP_1</name>
    <name evidence="19" type="ORF">ALP8811_00338</name>
</gene>
<dbReference type="CDD" id="cd00371">
    <property type="entry name" value="HMA"/>
    <property type="match status" value="2"/>
</dbReference>
<feature type="transmembrane region" description="Helical" evidence="16">
    <location>
        <begin position="162"/>
        <end position="182"/>
    </location>
</feature>
<dbReference type="InterPro" id="IPR023214">
    <property type="entry name" value="HAD_sf"/>
</dbReference>
<keyword evidence="16" id="KW-1003">Cell membrane</keyword>
<evidence type="ECO:0000256" key="5">
    <source>
        <dbReference type="ARBA" id="ARBA00022723"/>
    </source>
</evidence>
<accession>A0A2R8AGZ9</accession>
<keyword evidence="8" id="KW-0187">Copper transport</keyword>
<dbReference type="EMBL" id="OMOI01000001">
    <property type="protein sequence ID" value="SPF75351.1"/>
    <property type="molecule type" value="Genomic_DNA"/>
</dbReference>
<dbReference type="OrthoDB" id="9807843at2"/>
<evidence type="ECO:0000256" key="8">
    <source>
        <dbReference type="ARBA" id="ARBA00022796"/>
    </source>
</evidence>
<evidence type="ECO:0000259" key="18">
    <source>
        <dbReference type="PROSITE" id="PS50846"/>
    </source>
</evidence>
<dbReference type="SFLD" id="SFLDF00027">
    <property type="entry name" value="p-type_atpase"/>
    <property type="match status" value="1"/>
</dbReference>
<proteinExistence type="inferred from homology"/>
<dbReference type="InterPro" id="IPR018303">
    <property type="entry name" value="ATPase_P-typ_P_site"/>
</dbReference>
<dbReference type="NCBIfam" id="TIGR01494">
    <property type="entry name" value="ATPase_P-type"/>
    <property type="match status" value="1"/>
</dbReference>
<dbReference type="SUPFAM" id="SSF81653">
    <property type="entry name" value="Calcium ATPase, transduction domain A"/>
    <property type="match status" value="1"/>
</dbReference>
<dbReference type="GO" id="GO:0016887">
    <property type="term" value="F:ATP hydrolysis activity"/>
    <property type="evidence" value="ECO:0007669"/>
    <property type="project" value="InterPro"/>
</dbReference>
<dbReference type="Gene3D" id="2.70.150.10">
    <property type="entry name" value="Calcium-transporting ATPase, cytoplasmic transduction domain A"/>
    <property type="match status" value="1"/>
</dbReference>
<dbReference type="InterPro" id="IPR023298">
    <property type="entry name" value="ATPase_P-typ_TM_dom_sf"/>
</dbReference>
<dbReference type="InterPro" id="IPR001757">
    <property type="entry name" value="P_typ_ATPase"/>
</dbReference>
<evidence type="ECO:0000256" key="10">
    <source>
        <dbReference type="ARBA" id="ARBA00022842"/>
    </source>
</evidence>
<dbReference type="PROSITE" id="PS00154">
    <property type="entry name" value="ATPASE_E1_E2"/>
    <property type="match status" value="1"/>
</dbReference>
<dbReference type="NCBIfam" id="TIGR01511">
    <property type="entry name" value="ATPase-IB1_Cu"/>
    <property type="match status" value="1"/>
</dbReference>
<dbReference type="InterPro" id="IPR036163">
    <property type="entry name" value="HMA_dom_sf"/>
</dbReference>
<dbReference type="InterPro" id="IPR008250">
    <property type="entry name" value="ATPase_P-typ_transduc_dom_A_sf"/>
</dbReference>
<dbReference type="InterPro" id="IPR017969">
    <property type="entry name" value="Heavy-metal-associated_CS"/>
</dbReference>
<keyword evidence="14" id="KW-0406">Ion transport</keyword>
<dbReference type="InterPro" id="IPR044492">
    <property type="entry name" value="P_typ_ATPase_HD_dom"/>
</dbReference>
<protein>
    <submittedName>
        <fullName evidence="19">Copper-transporting P-type ATPase</fullName>
        <ecNumber evidence="19">3.6.3.4</ecNumber>
    </submittedName>
</protein>
<keyword evidence="10" id="KW-0460">Magnesium</keyword>
<dbReference type="PANTHER" id="PTHR43520:SF8">
    <property type="entry name" value="P-TYPE CU(+) TRANSPORTER"/>
    <property type="match status" value="1"/>
</dbReference>
<dbReference type="NCBIfam" id="TIGR00003">
    <property type="entry name" value="copper ion binding protein"/>
    <property type="match status" value="1"/>
</dbReference>
<keyword evidence="9 16" id="KW-0067">ATP-binding</keyword>
<dbReference type="RefSeq" id="WP_108855461.1">
    <property type="nucleotide sequence ID" value="NZ_OMOI01000001.1"/>
</dbReference>
<evidence type="ECO:0000256" key="7">
    <source>
        <dbReference type="ARBA" id="ARBA00022741"/>
    </source>
</evidence>
<dbReference type="InterPro" id="IPR006121">
    <property type="entry name" value="HMA_dom"/>
</dbReference>
<dbReference type="EC" id="3.6.3.4" evidence="19"/>
<keyword evidence="4 16" id="KW-0812">Transmembrane</keyword>
<evidence type="ECO:0000313" key="19">
    <source>
        <dbReference type="EMBL" id="SPF75351.1"/>
    </source>
</evidence>
<dbReference type="PROSITE" id="PS50846">
    <property type="entry name" value="HMA_2"/>
    <property type="match status" value="2"/>
</dbReference>
<dbReference type="Pfam" id="PF00702">
    <property type="entry name" value="Hydrolase"/>
    <property type="match status" value="1"/>
</dbReference>
<dbReference type="CDD" id="cd02094">
    <property type="entry name" value="P-type_ATPase_Cu-like"/>
    <property type="match status" value="1"/>
</dbReference>
<comment type="subcellular location">
    <subcellularLocation>
        <location evidence="16">Cell membrane</location>
    </subcellularLocation>
    <subcellularLocation>
        <location evidence="1">Endomembrane system</location>
        <topology evidence="1">Multi-pass membrane protein</topology>
    </subcellularLocation>
</comment>
<keyword evidence="6" id="KW-0677">Repeat</keyword>
<dbReference type="InterPro" id="IPR059000">
    <property type="entry name" value="ATPase_P-type_domA"/>
</dbReference>
<dbReference type="AlphaFoldDB" id="A0A2R8AGZ9"/>
<evidence type="ECO:0000256" key="3">
    <source>
        <dbReference type="ARBA" id="ARBA00022448"/>
    </source>
</evidence>